<comment type="similarity">
    <text evidence="1">Belongs to the GST superfamily. Zeta family.</text>
</comment>
<dbReference type="EMBL" id="JAVHNS010000008">
    <property type="protein sequence ID" value="KAK6346361.1"/>
    <property type="molecule type" value="Genomic_DNA"/>
</dbReference>
<dbReference type="InterPro" id="IPR034330">
    <property type="entry name" value="GST_Zeta_C"/>
</dbReference>
<dbReference type="GO" id="GO:0004364">
    <property type="term" value="F:glutathione transferase activity"/>
    <property type="evidence" value="ECO:0007669"/>
    <property type="project" value="TreeGrafter"/>
</dbReference>
<feature type="domain" description="GST N-terminal" evidence="2">
    <location>
        <begin position="5"/>
        <end position="95"/>
    </location>
</feature>
<reference evidence="4 5" key="1">
    <citation type="submission" date="2019-10" db="EMBL/GenBank/DDBJ databases">
        <authorList>
            <person name="Palmer J.M."/>
        </authorList>
    </citation>
    <scope>NUCLEOTIDE SEQUENCE [LARGE SCALE GENOMIC DNA]</scope>
    <source>
        <strain evidence="4 5">TWF730</strain>
    </source>
</reference>
<dbReference type="GO" id="GO:0006749">
    <property type="term" value="P:glutathione metabolic process"/>
    <property type="evidence" value="ECO:0007669"/>
    <property type="project" value="TreeGrafter"/>
</dbReference>
<dbReference type="NCBIfam" id="TIGR01262">
    <property type="entry name" value="maiA"/>
    <property type="match status" value="1"/>
</dbReference>
<dbReference type="CDD" id="cd03042">
    <property type="entry name" value="GST_N_Zeta"/>
    <property type="match status" value="1"/>
</dbReference>
<dbReference type="GO" id="GO:0005739">
    <property type="term" value="C:mitochondrion"/>
    <property type="evidence" value="ECO:0007669"/>
    <property type="project" value="TreeGrafter"/>
</dbReference>
<evidence type="ECO:0000259" key="3">
    <source>
        <dbReference type="PROSITE" id="PS50405"/>
    </source>
</evidence>
<gene>
    <name evidence="4" type="ORF">TWF730_010687</name>
</gene>
<dbReference type="PROSITE" id="PS50404">
    <property type="entry name" value="GST_NTER"/>
    <property type="match status" value="1"/>
</dbReference>
<evidence type="ECO:0000313" key="5">
    <source>
        <dbReference type="Proteomes" id="UP001373714"/>
    </source>
</evidence>
<dbReference type="GO" id="GO:0006559">
    <property type="term" value="P:L-phenylalanine catabolic process"/>
    <property type="evidence" value="ECO:0007669"/>
    <property type="project" value="TreeGrafter"/>
</dbReference>
<dbReference type="PROSITE" id="PS50405">
    <property type="entry name" value="GST_CTER"/>
    <property type="match status" value="1"/>
</dbReference>
<dbReference type="Pfam" id="PF13409">
    <property type="entry name" value="GST_N_2"/>
    <property type="match status" value="1"/>
</dbReference>
<dbReference type="Gene3D" id="1.20.1050.10">
    <property type="match status" value="1"/>
</dbReference>
<comment type="caution">
    <text evidence="4">The sequence shown here is derived from an EMBL/GenBank/DDBJ whole genome shotgun (WGS) entry which is preliminary data.</text>
</comment>
<dbReference type="InterPro" id="IPR010987">
    <property type="entry name" value="Glutathione-S-Trfase_C-like"/>
</dbReference>
<evidence type="ECO:0000256" key="1">
    <source>
        <dbReference type="ARBA" id="ARBA00010007"/>
    </source>
</evidence>
<dbReference type="InterPro" id="IPR040079">
    <property type="entry name" value="Glutathione_S-Trfase"/>
</dbReference>
<dbReference type="SUPFAM" id="SSF47616">
    <property type="entry name" value="GST C-terminal domain-like"/>
    <property type="match status" value="1"/>
</dbReference>
<keyword evidence="5" id="KW-1185">Reference proteome</keyword>
<dbReference type="PANTHER" id="PTHR42673">
    <property type="entry name" value="MALEYLACETOACETATE ISOMERASE"/>
    <property type="match status" value="1"/>
</dbReference>
<protein>
    <recommendedName>
        <fullName evidence="6">Maleylacetoacetate isomerase</fullName>
    </recommendedName>
</protein>
<dbReference type="PANTHER" id="PTHR42673:SF4">
    <property type="entry name" value="MALEYLACETOACETATE ISOMERASE"/>
    <property type="match status" value="1"/>
</dbReference>
<dbReference type="InterPro" id="IPR034333">
    <property type="entry name" value="GST_Zeta_N"/>
</dbReference>
<sequence length="241" mass="27121">MSTQPEITLHTYFRSSCSARIRIALHLKGLKYTPVYIHLLKGEQSSEPYTSLNPSCTVPTITFSSSNREEPVVSFVLTQSMAILEYLDEKFPAPDYTPLLPSGYEDKARVRQLYNIIACDMQPLMNLDTLKQVKKIAEDSRKEVDATAREWQQRICKRGFGAYETLVSKTAGKYSFGDTITMADVCLAPAVDSALRFGVDMSKFETTERVWRALEEVEAFKKGGWRAQGDTPEELRAPAGN</sequence>
<dbReference type="InterPro" id="IPR004046">
    <property type="entry name" value="GST_C"/>
</dbReference>
<feature type="domain" description="GST C-terminal" evidence="3">
    <location>
        <begin position="103"/>
        <end position="233"/>
    </location>
</feature>
<dbReference type="SFLD" id="SFLDG00358">
    <property type="entry name" value="Main_(cytGST)"/>
    <property type="match status" value="1"/>
</dbReference>
<dbReference type="InterPro" id="IPR005955">
    <property type="entry name" value="GST_Zeta"/>
</dbReference>
<evidence type="ECO:0000313" key="4">
    <source>
        <dbReference type="EMBL" id="KAK6346361.1"/>
    </source>
</evidence>
<evidence type="ECO:0000259" key="2">
    <source>
        <dbReference type="PROSITE" id="PS50404"/>
    </source>
</evidence>
<dbReference type="Proteomes" id="UP001373714">
    <property type="component" value="Unassembled WGS sequence"/>
</dbReference>
<dbReference type="GO" id="GO:0016034">
    <property type="term" value="F:maleylacetoacetate isomerase activity"/>
    <property type="evidence" value="ECO:0007669"/>
    <property type="project" value="TreeGrafter"/>
</dbReference>
<dbReference type="SFLD" id="SFLDS00019">
    <property type="entry name" value="Glutathione_Transferase_(cytos"/>
    <property type="match status" value="1"/>
</dbReference>
<dbReference type="SUPFAM" id="SSF52833">
    <property type="entry name" value="Thioredoxin-like"/>
    <property type="match status" value="1"/>
</dbReference>
<proteinExistence type="inferred from homology"/>
<evidence type="ECO:0008006" key="6">
    <source>
        <dbReference type="Google" id="ProtNLM"/>
    </source>
</evidence>
<dbReference type="Gene3D" id="3.40.30.10">
    <property type="entry name" value="Glutaredoxin"/>
    <property type="match status" value="1"/>
</dbReference>
<dbReference type="InterPro" id="IPR036282">
    <property type="entry name" value="Glutathione-S-Trfase_C_sf"/>
</dbReference>
<dbReference type="InterPro" id="IPR004045">
    <property type="entry name" value="Glutathione_S-Trfase_N"/>
</dbReference>
<organism evidence="4 5">
    <name type="scientific">Orbilia blumenaviensis</name>
    <dbReference type="NCBI Taxonomy" id="1796055"/>
    <lineage>
        <taxon>Eukaryota</taxon>
        <taxon>Fungi</taxon>
        <taxon>Dikarya</taxon>
        <taxon>Ascomycota</taxon>
        <taxon>Pezizomycotina</taxon>
        <taxon>Orbiliomycetes</taxon>
        <taxon>Orbiliales</taxon>
        <taxon>Orbiliaceae</taxon>
        <taxon>Orbilia</taxon>
    </lineage>
</organism>
<dbReference type="CDD" id="cd03191">
    <property type="entry name" value="GST_C_Zeta"/>
    <property type="match status" value="1"/>
</dbReference>
<dbReference type="Pfam" id="PF14497">
    <property type="entry name" value="GST_C_3"/>
    <property type="match status" value="1"/>
</dbReference>
<name>A0AAV9UNX0_9PEZI</name>
<dbReference type="InterPro" id="IPR036249">
    <property type="entry name" value="Thioredoxin-like_sf"/>
</dbReference>
<dbReference type="AlphaFoldDB" id="A0AAV9UNX0"/>
<accession>A0AAV9UNX0</accession>
<dbReference type="FunFam" id="1.20.1050.10:FF:000010">
    <property type="entry name" value="Maleylacetoacetate isomerase isoform 1"/>
    <property type="match status" value="1"/>
</dbReference>